<sequence>MANTTFHINTFIPWNPPPRKPHLSRNSYNNSRRANPVSIINCPTLPQPPHYGPSAKKAFIHHQEKQHPLPARPPNEVCVHSSIRSCTPLSSDRRFREEHIPVSDGPHEDNPLNVFAASQAQEHRHSSPTPSAAPQVDFRDAADGSVESPPSIQSTVEGDSSSDSNILPHIAGSPYPDDHNQQLRIADDRCGQGEHDLVNGSDKSTISRKRPSNSTKREGLPNGFEPPPPPIPPCCNQLKSLSLAFAPISYRYPPMSVYSFFHGFSKEHFRAAHRTPTAAATFHLMPVKSKVQAHAKSKAHTCDKLAPGFNLTTPQKTWAVNTIQIAARPLRTLWNAAASSANSSDALAQTFESNTARRSEINNEGTLHEGSAFEIVSACADGKINTLRLDKLNQHSHILCVLWMNEGKRGVWTSQIPHLTHDGELR</sequence>
<comment type="caution">
    <text evidence="2">The sequence shown here is derived from an EMBL/GenBank/DDBJ whole genome shotgun (WGS) entry which is preliminary data.</text>
</comment>
<feature type="region of interest" description="Disordered" evidence="1">
    <location>
        <begin position="141"/>
        <end position="233"/>
    </location>
</feature>
<feature type="compositionally biased region" description="Basic and acidic residues" evidence="1">
    <location>
        <begin position="176"/>
        <end position="197"/>
    </location>
</feature>
<dbReference type="VEuPathDB" id="FungiDB:EYZ11_007737"/>
<feature type="region of interest" description="Disordered" evidence="1">
    <location>
        <begin position="1"/>
        <end position="35"/>
    </location>
</feature>
<evidence type="ECO:0000313" key="2">
    <source>
        <dbReference type="EMBL" id="KAA8645321.1"/>
    </source>
</evidence>
<feature type="compositionally biased region" description="Low complexity" evidence="1">
    <location>
        <begin position="24"/>
        <end position="33"/>
    </location>
</feature>
<dbReference type="AlphaFoldDB" id="A0A5M9MEF9"/>
<dbReference type="EMBL" id="QUQM01000007">
    <property type="protein sequence ID" value="KAA8645321.1"/>
    <property type="molecule type" value="Genomic_DNA"/>
</dbReference>
<organism evidence="2 3">
    <name type="scientific">Aspergillus tanneri</name>
    <dbReference type="NCBI Taxonomy" id="1220188"/>
    <lineage>
        <taxon>Eukaryota</taxon>
        <taxon>Fungi</taxon>
        <taxon>Dikarya</taxon>
        <taxon>Ascomycota</taxon>
        <taxon>Pezizomycotina</taxon>
        <taxon>Eurotiomycetes</taxon>
        <taxon>Eurotiomycetidae</taxon>
        <taxon>Eurotiales</taxon>
        <taxon>Aspergillaceae</taxon>
        <taxon>Aspergillus</taxon>
        <taxon>Aspergillus subgen. Circumdati</taxon>
    </lineage>
</organism>
<accession>A0A5M9MEF9</accession>
<proteinExistence type="predicted"/>
<protein>
    <submittedName>
        <fullName evidence="2">Uncharacterized protein</fullName>
    </submittedName>
</protein>
<feature type="compositionally biased region" description="Polar residues" evidence="1">
    <location>
        <begin position="148"/>
        <end position="165"/>
    </location>
</feature>
<reference evidence="2 3" key="1">
    <citation type="submission" date="2019-08" db="EMBL/GenBank/DDBJ databases">
        <title>The genome sequence of a newly discovered highly antifungal drug resistant Aspergillus species, Aspergillus tanneri NIH 1004.</title>
        <authorList>
            <person name="Mounaud S."/>
            <person name="Singh I."/>
            <person name="Joardar V."/>
            <person name="Pakala S."/>
            <person name="Pakala S."/>
            <person name="Venepally P."/>
            <person name="Chung J.K."/>
            <person name="Losada L."/>
            <person name="Nierman W.C."/>
        </authorList>
    </citation>
    <scope>NUCLEOTIDE SEQUENCE [LARGE SCALE GENOMIC DNA]</scope>
    <source>
        <strain evidence="2 3">NIH1004</strain>
    </source>
</reference>
<gene>
    <name evidence="2" type="ORF">ATNIH1004_006740</name>
</gene>
<dbReference type="Proteomes" id="UP000324241">
    <property type="component" value="Unassembled WGS sequence"/>
</dbReference>
<evidence type="ECO:0000313" key="3">
    <source>
        <dbReference type="Proteomes" id="UP000324241"/>
    </source>
</evidence>
<feature type="compositionally biased region" description="Pro residues" evidence="1">
    <location>
        <begin position="224"/>
        <end position="233"/>
    </location>
</feature>
<dbReference type="GeneID" id="54329442"/>
<evidence type="ECO:0000256" key="1">
    <source>
        <dbReference type="SAM" id="MobiDB-lite"/>
    </source>
</evidence>
<name>A0A5M9MEF9_9EURO</name>
<dbReference type="RefSeq" id="XP_033424682.1">
    <property type="nucleotide sequence ID" value="XM_033571367.1"/>
</dbReference>